<protein>
    <submittedName>
        <fullName evidence="2">YtxH domain-containing protein</fullName>
    </submittedName>
</protein>
<dbReference type="EMBL" id="CP051677">
    <property type="protein sequence ID" value="QJD77632.1"/>
    <property type="molecule type" value="Genomic_DNA"/>
</dbReference>
<keyword evidence="3" id="KW-1185">Reference proteome</keyword>
<reference evidence="2 3" key="1">
    <citation type="submission" date="2020-04" db="EMBL/GenBank/DDBJ databases">
        <title>Genome sequencing of novel species.</title>
        <authorList>
            <person name="Heo J."/>
            <person name="Kim S.-J."/>
            <person name="Kim J.-S."/>
            <person name="Hong S.-B."/>
            <person name="Kwon S.-W."/>
        </authorList>
    </citation>
    <scope>NUCLEOTIDE SEQUENCE [LARGE SCALE GENOMIC DNA]</scope>
    <source>
        <strain evidence="2 3">CJU-R4</strain>
    </source>
</reference>
<dbReference type="KEGG" id="srho:HH216_03790"/>
<dbReference type="Pfam" id="PF12732">
    <property type="entry name" value="YtxH"/>
    <property type="match status" value="1"/>
</dbReference>
<sequence>MNKVSRDLTFLLIGAATGTAIGLLYAPDRGKVTRDRLSYRLSKYREQVESMLDDLLHASEQPDNNSRDEGERVVNNAREKAEQLLADVDRLMAQIKQQNA</sequence>
<dbReference type="Proteomes" id="UP000501128">
    <property type="component" value="Chromosome"/>
</dbReference>
<dbReference type="RefSeq" id="WP_169549576.1">
    <property type="nucleotide sequence ID" value="NZ_CP051677.1"/>
</dbReference>
<accession>A0A7L5DJM4</accession>
<dbReference type="AlphaFoldDB" id="A0A7L5DJM4"/>
<evidence type="ECO:0000256" key="1">
    <source>
        <dbReference type="SAM" id="Coils"/>
    </source>
</evidence>
<dbReference type="InterPro" id="IPR024623">
    <property type="entry name" value="YtxH"/>
</dbReference>
<gene>
    <name evidence="2" type="ORF">HH216_03790</name>
</gene>
<feature type="coiled-coil region" evidence="1">
    <location>
        <begin position="41"/>
        <end position="98"/>
    </location>
</feature>
<name>A0A7L5DJM4_9BACT</name>
<organism evidence="2 3">
    <name type="scientific">Spirosoma rhododendri</name>
    <dbReference type="NCBI Taxonomy" id="2728024"/>
    <lineage>
        <taxon>Bacteria</taxon>
        <taxon>Pseudomonadati</taxon>
        <taxon>Bacteroidota</taxon>
        <taxon>Cytophagia</taxon>
        <taxon>Cytophagales</taxon>
        <taxon>Cytophagaceae</taxon>
        <taxon>Spirosoma</taxon>
    </lineage>
</organism>
<keyword evidence="1" id="KW-0175">Coiled coil</keyword>
<evidence type="ECO:0000313" key="2">
    <source>
        <dbReference type="EMBL" id="QJD77632.1"/>
    </source>
</evidence>
<evidence type="ECO:0000313" key="3">
    <source>
        <dbReference type="Proteomes" id="UP000501128"/>
    </source>
</evidence>
<proteinExistence type="predicted"/>